<dbReference type="AlphaFoldDB" id="T0M115"/>
<evidence type="ECO:0000313" key="3">
    <source>
        <dbReference type="Proteomes" id="UP000015530"/>
    </source>
</evidence>
<organism evidence="2 3">
    <name type="scientific">Colletotrichum gloeosporioides (strain Cg-14)</name>
    <name type="common">Anthracnose fungus</name>
    <name type="synonym">Glomerella cingulata</name>
    <dbReference type="NCBI Taxonomy" id="1237896"/>
    <lineage>
        <taxon>Eukaryota</taxon>
        <taxon>Fungi</taxon>
        <taxon>Dikarya</taxon>
        <taxon>Ascomycota</taxon>
        <taxon>Pezizomycotina</taxon>
        <taxon>Sordariomycetes</taxon>
        <taxon>Hypocreomycetidae</taxon>
        <taxon>Glomerellales</taxon>
        <taxon>Glomerellaceae</taxon>
        <taxon>Colletotrichum</taxon>
        <taxon>Colletotrichum gloeosporioides species complex</taxon>
    </lineage>
</organism>
<reference evidence="3" key="1">
    <citation type="journal article" date="2013" name="Mol. Plant Microbe Interact.">
        <title>Global aspects of pacC regulation of pathogenicity genes in Colletotrichum gloeosporioides as revealed by transcriptome analysis.</title>
        <authorList>
            <person name="Alkan N."/>
            <person name="Meng X."/>
            <person name="Friedlander G."/>
            <person name="Reuveni E."/>
            <person name="Sukno S."/>
            <person name="Sherman A."/>
            <person name="Thon M."/>
            <person name="Fluhr R."/>
            <person name="Prusky D."/>
        </authorList>
    </citation>
    <scope>NUCLEOTIDE SEQUENCE [LARGE SCALE GENOMIC DNA]</scope>
    <source>
        <strain evidence="3">Cg-14</strain>
    </source>
</reference>
<gene>
    <name evidence="2" type="ORF">CGLO_05720</name>
</gene>
<feature type="compositionally biased region" description="Basic and acidic residues" evidence="1">
    <location>
        <begin position="1"/>
        <end position="17"/>
    </location>
</feature>
<sequence length="27" mass="3174">MTEQAKKDRKELSDKNNKLKNAQKTLI</sequence>
<accession>T0M115</accession>
<protein>
    <submittedName>
        <fullName evidence="2">Uncharacterized protein</fullName>
    </submittedName>
</protein>
<comment type="caution">
    <text evidence="2">The sequence shown here is derived from an EMBL/GenBank/DDBJ whole genome shotgun (WGS) entry which is preliminary data.</text>
</comment>
<dbReference type="Proteomes" id="UP000015530">
    <property type="component" value="Unassembled WGS sequence"/>
</dbReference>
<evidence type="ECO:0000313" key="2">
    <source>
        <dbReference type="EMBL" id="EQB54450.1"/>
    </source>
</evidence>
<dbReference type="EMBL" id="AMYD01001136">
    <property type="protein sequence ID" value="EQB54450.1"/>
    <property type="molecule type" value="Genomic_DNA"/>
</dbReference>
<dbReference type="HOGENOM" id="CLU_3415185_0_0_1"/>
<proteinExistence type="predicted"/>
<evidence type="ECO:0000256" key="1">
    <source>
        <dbReference type="SAM" id="MobiDB-lite"/>
    </source>
</evidence>
<feature type="region of interest" description="Disordered" evidence="1">
    <location>
        <begin position="1"/>
        <end position="27"/>
    </location>
</feature>
<name>T0M115_COLGC</name>